<accession>A0A0F9FEI1</accession>
<proteinExistence type="predicted"/>
<name>A0A0F9FEI1_9ZZZZ</name>
<dbReference type="EMBL" id="LAZR01032923">
    <property type="protein sequence ID" value="KKL49542.1"/>
    <property type="molecule type" value="Genomic_DNA"/>
</dbReference>
<dbReference type="AlphaFoldDB" id="A0A0F9FEI1"/>
<comment type="caution">
    <text evidence="1">The sequence shown here is derived from an EMBL/GenBank/DDBJ whole genome shotgun (WGS) entry which is preliminary data.</text>
</comment>
<organism evidence="1">
    <name type="scientific">marine sediment metagenome</name>
    <dbReference type="NCBI Taxonomy" id="412755"/>
    <lineage>
        <taxon>unclassified sequences</taxon>
        <taxon>metagenomes</taxon>
        <taxon>ecological metagenomes</taxon>
    </lineage>
</organism>
<reference evidence="1" key="1">
    <citation type="journal article" date="2015" name="Nature">
        <title>Complex archaea that bridge the gap between prokaryotes and eukaryotes.</title>
        <authorList>
            <person name="Spang A."/>
            <person name="Saw J.H."/>
            <person name="Jorgensen S.L."/>
            <person name="Zaremba-Niedzwiedzka K."/>
            <person name="Martijn J."/>
            <person name="Lind A.E."/>
            <person name="van Eijk R."/>
            <person name="Schleper C."/>
            <person name="Guy L."/>
            <person name="Ettema T.J."/>
        </authorList>
    </citation>
    <scope>NUCLEOTIDE SEQUENCE</scope>
</reference>
<evidence type="ECO:0000313" key="1">
    <source>
        <dbReference type="EMBL" id="KKL49542.1"/>
    </source>
</evidence>
<sequence length="108" mass="12717">MTMQITHAPKYTNEGYTMESWYCDGEATLHRDYDMCKKTLIDLLEKKGVDLFNILQIKEHVEEIYIWHVASVKHVSKDEPGTSVHYFYVSIITEGDDVLCHFRIYPLE</sequence>
<gene>
    <name evidence="1" type="ORF">LCGC14_2314460</name>
</gene>
<protein>
    <submittedName>
        <fullName evidence="1">Uncharacterized protein</fullName>
    </submittedName>
</protein>